<dbReference type="InterPro" id="IPR005880">
    <property type="entry name" value="Ribosomal_uL2_bac/org-type"/>
</dbReference>
<dbReference type="InterPro" id="IPR014726">
    <property type="entry name" value="Ribosomal_uL2_dom3"/>
</dbReference>
<keyword evidence="3" id="KW-0687">Ribonucleoprotein</keyword>
<dbReference type="Gene3D" id="2.40.50.140">
    <property type="entry name" value="Nucleic acid-binding proteins"/>
    <property type="match status" value="1"/>
</dbReference>
<dbReference type="FunFam" id="4.10.950.10:FF:000001">
    <property type="entry name" value="50S ribosomal protein L2"/>
    <property type="match status" value="1"/>
</dbReference>
<evidence type="ECO:0000256" key="2">
    <source>
        <dbReference type="ARBA" id="ARBA00022980"/>
    </source>
</evidence>
<dbReference type="GO" id="GO:0015934">
    <property type="term" value="C:large ribosomal subunit"/>
    <property type="evidence" value="ECO:0007669"/>
    <property type="project" value="InterPro"/>
</dbReference>
<organism evidence="9">
    <name type="scientific">uncultured Microgenomates bacterium Rifle_16ft_4_minimus_37633</name>
    <dbReference type="NCBI Taxonomy" id="1665114"/>
    <lineage>
        <taxon>Bacteria</taxon>
        <taxon>Candidatus Microgenomatota</taxon>
        <taxon>environmental samples</taxon>
    </lineage>
</organism>
<feature type="region of interest" description="Disordered" evidence="6">
    <location>
        <begin position="184"/>
        <end position="250"/>
    </location>
</feature>
<dbReference type="InterPro" id="IPR022669">
    <property type="entry name" value="Ribosomal_uL2_C"/>
</dbReference>
<dbReference type="AlphaFoldDB" id="A0A0H4T6H8"/>
<dbReference type="SMART" id="SM01382">
    <property type="entry name" value="Ribosomal_L2_C"/>
    <property type="match status" value="1"/>
</dbReference>
<dbReference type="InterPro" id="IPR002171">
    <property type="entry name" value="Ribosomal_uL2"/>
</dbReference>
<feature type="domain" description="Large ribosomal subunit protein uL2 C-terminal" evidence="7">
    <location>
        <begin position="95"/>
        <end position="224"/>
    </location>
</feature>
<dbReference type="InterPro" id="IPR014722">
    <property type="entry name" value="Rib_uL2_dom2"/>
</dbReference>
<dbReference type="GO" id="GO:0003723">
    <property type="term" value="F:RNA binding"/>
    <property type="evidence" value="ECO:0007669"/>
    <property type="project" value="InterPro"/>
</dbReference>
<evidence type="ECO:0000259" key="8">
    <source>
        <dbReference type="SMART" id="SM01383"/>
    </source>
</evidence>
<dbReference type="NCBIfam" id="TIGR01171">
    <property type="entry name" value="rplB_bact"/>
    <property type="match status" value="1"/>
</dbReference>
<sequence>MGKLKTILRKHSGRDSSGSVSVRHQGGRQKRYYRDVDFKRSKRDVWGKVVSIEADPNRNAYIALIHYDDGDKAYIISPLGMELGRKVIASENAPIDPGNALPLVKIPAGTQIHAIEVTPGAGGQLVRGAGSVAVVQGKEENYILVKLPSGEIRRFPPQSWASVGQIGNSEARSEHVGKAGIMRRRGIRPSVRGTAQNPHSHPHGGGEGRSGVGLKYPKTPWGKPAVGNTRRKRKYSDKLIVQRRKLGSHH</sequence>
<dbReference type="InterPro" id="IPR022666">
    <property type="entry name" value="Ribosomal_uL2_RNA-bd_dom"/>
</dbReference>
<dbReference type="InterPro" id="IPR008991">
    <property type="entry name" value="Translation_prot_SH3-like_sf"/>
</dbReference>
<evidence type="ECO:0000313" key="9">
    <source>
        <dbReference type="EMBL" id="AKQ02330.1"/>
    </source>
</evidence>
<comment type="similarity">
    <text evidence="1">Belongs to the universal ribosomal protein uL2 family.</text>
</comment>
<feature type="compositionally biased region" description="Low complexity" evidence="6">
    <location>
        <begin position="15"/>
        <end position="24"/>
    </location>
</feature>
<reference evidence="9" key="1">
    <citation type="journal article" date="2015" name="ISME J.">
        <title>Aquifer environment selects for microbial species cohorts in sediment and groundwater.</title>
        <authorList>
            <person name="Hug L.A."/>
            <person name="Thomas B.C."/>
            <person name="Brown C.T."/>
            <person name="Frischkorn K.R."/>
            <person name="Williams K.H."/>
            <person name="Tringe S.G."/>
            <person name="Banfield J.F."/>
        </authorList>
    </citation>
    <scope>NUCLEOTIDE SEQUENCE</scope>
</reference>
<dbReference type="FunFam" id="2.30.30.30:FF:000001">
    <property type="entry name" value="50S ribosomal protein L2"/>
    <property type="match status" value="1"/>
</dbReference>
<dbReference type="GO" id="GO:0003735">
    <property type="term" value="F:structural constituent of ribosome"/>
    <property type="evidence" value="ECO:0007669"/>
    <property type="project" value="InterPro"/>
</dbReference>
<feature type="domain" description="Large ribosomal subunit protein uL2 RNA-binding" evidence="8">
    <location>
        <begin position="13"/>
        <end position="89"/>
    </location>
</feature>
<dbReference type="PIRSF" id="PIRSF002158">
    <property type="entry name" value="Ribosomal_L2"/>
    <property type="match status" value="1"/>
</dbReference>
<accession>A0A0H4T6H8</accession>
<dbReference type="SUPFAM" id="SSF50104">
    <property type="entry name" value="Translation proteins SH3-like domain"/>
    <property type="match status" value="1"/>
</dbReference>
<evidence type="ECO:0000256" key="1">
    <source>
        <dbReference type="ARBA" id="ARBA00005636"/>
    </source>
</evidence>
<evidence type="ECO:0000259" key="7">
    <source>
        <dbReference type="SMART" id="SM01382"/>
    </source>
</evidence>
<proteinExistence type="inferred from homology"/>
<dbReference type="EMBL" id="KT006999">
    <property type="protein sequence ID" value="AKQ02330.1"/>
    <property type="molecule type" value="Genomic_DNA"/>
</dbReference>
<evidence type="ECO:0000256" key="5">
    <source>
        <dbReference type="ARBA" id="ARBA00035459"/>
    </source>
</evidence>
<dbReference type="SUPFAM" id="SSF50249">
    <property type="entry name" value="Nucleic acid-binding proteins"/>
    <property type="match status" value="1"/>
</dbReference>
<dbReference type="SMART" id="SM01383">
    <property type="entry name" value="Ribosomal_L2"/>
    <property type="match status" value="1"/>
</dbReference>
<dbReference type="PANTHER" id="PTHR13691">
    <property type="entry name" value="RIBOSOMAL PROTEIN L2"/>
    <property type="match status" value="1"/>
</dbReference>
<keyword evidence="2 9" id="KW-0689">Ribosomal protein</keyword>
<dbReference type="Gene3D" id="2.30.30.30">
    <property type="match status" value="1"/>
</dbReference>
<feature type="region of interest" description="Disordered" evidence="6">
    <location>
        <begin position="1"/>
        <end position="28"/>
    </location>
</feature>
<evidence type="ECO:0000256" key="6">
    <source>
        <dbReference type="SAM" id="MobiDB-lite"/>
    </source>
</evidence>
<name>A0A0H4T6H8_9BACT</name>
<protein>
    <recommendedName>
        <fullName evidence="4">Large ribosomal subunit protein uL2</fullName>
    </recommendedName>
    <alternativeName>
        <fullName evidence="5">50S ribosomal protein L2</fullName>
    </alternativeName>
</protein>
<dbReference type="Gene3D" id="4.10.950.10">
    <property type="entry name" value="Ribosomal protein L2, domain 3"/>
    <property type="match status" value="1"/>
</dbReference>
<dbReference type="Pfam" id="PF00181">
    <property type="entry name" value="Ribosomal_L2_N"/>
    <property type="match status" value="1"/>
</dbReference>
<dbReference type="GO" id="GO:0002181">
    <property type="term" value="P:cytoplasmic translation"/>
    <property type="evidence" value="ECO:0007669"/>
    <property type="project" value="TreeGrafter"/>
</dbReference>
<evidence type="ECO:0000256" key="3">
    <source>
        <dbReference type="ARBA" id="ARBA00023274"/>
    </source>
</evidence>
<evidence type="ECO:0000256" key="4">
    <source>
        <dbReference type="ARBA" id="ARBA00035242"/>
    </source>
</evidence>
<feature type="compositionally biased region" description="Basic residues" evidence="6">
    <location>
        <begin position="229"/>
        <end position="250"/>
    </location>
</feature>
<dbReference type="PANTHER" id="PTHR13691:SF5">
    <property type="entry name" value="LARGE RIBOSOMAL SUBUNIT PROTEIN UL2M"/>
    <property type="match status" value="1"/>
</dbReference>
<dbReference type="InterPro" id="IPR012340">
    <property type="entry name" value="NA-bd_OB-fold"/>
</dbReference>
<dbReference type="GO" id="GO:0016740">
    <property type="term" value="F:transferase activity"/>
    <property type="evidence" value="ECO:0007669"/>
    <property type="project" value="InterPro"/>
</dbReference>
<dbReference type="Pfam" id="PF03947">
    <property type="entry name" value="Ribosomal_L2_C"/>
    <property type="match status" value="1"/>
</dbReference>
<feature type="compositionally biased region" description="Basic residues" evidence="6">
    <location>
        <begin position="1"/>
        <end position="12"/>
    </location>
</feature>